<dbReference type="Pfam" id="PF08447">
    <property type="entry name" value="PAS_3"/>
    <property type="match status" value="1"/>
</dbReference>
<proteinExistence type="predicted"/>
<keyword evidence="6" id="KW-0175">Coiled coil</keyword>
<evidence type="ECO:0000256" key="4">
    <source>
        <dbReference type="ARBA" id="ARBA00022679"/>
    </source>
</evidence>
<dbReference type="InterPro" id="IPR000700">
    <property type="entry name" value="PAS-assoc_C"/>
</dbReference>
<feature type="coiled-coil region" evidence="6">
    <location>
        <begin position="374"/>
        <end position="401"/>
    </location>
</feature>
<dbReference type="SMART" id="SM00091">
    <property type="entry name" value="PAS"/>
    <property type="match status" value="3"/>
</dbReference>
<dbReference type="GO" id="GO:0004673">
    <property type="term" value="F:protein histidine kinase activity"/>
    <property type="evidence" value="ECO:0007669"/>
    <property type="project" value="UniProtKB-EC"/>
</dbReference>
<dbReference type="EC" id="2.7.13.3" evidence="2"/>
<comment type="caution">
    <text evidence="9">The sequence shown here is derived from an EMBL/GenBank/DDBJ whole genome shotgun (WGS) entry which is preliminary data.</text>
</comment>
<keyword evidence="4" id="KW-0808">Transferase</keyword>
<comment type="catalytic activity">
    <reaction evidence="1">
        <text>ATP + protein L-histidine = ADP + protein N-phospho-L-histidine.</text>
        <dbReference type="EC" id="2.7.13.3"/>
    </reaction>
</comment>
<dbReference type="Pfam" id="PF13426">
    <property type="entry name" value="PAS_9"/>
    <property type="match status" value="2"/>
</dbReference>
<keyword evidence="3" id="KW-0597">Phosphoprotein</keyword>
<dbReference type="InterPro" id="IPR001610">
    <property type="entry name" value="PAC"/>
</dbReference>
<evidence type="ECO:0000313" key="9">
    <source>
        <dbReference type="EMBL" id="KKL66478.1"/>
    </source>
</evidence>
<dbReference type="EMBL" id="LAZR01027189">
    <property type="protein sequence ID" value="KKL66478.1"/>
    <property type="molecule type" value="Genomic_DNA"/>
</dbReference>
<dbReference type="PROSITE" id="PS50112">
    <property type="entry name" value="PAS"/>
    <property type="match status" value="3"/>
</dbReference>
<evidence type="ECO:0000256" key="1">
    <source>
        <dbReference type="ARBA" id="ARBA00000085"/>
    </source>
</evidence>
<dbReference type="Gene3D" id="3.30.450.20">
    <property type="entry name" value="PAS domain"/>
    <property type="match status" value="3"/>
</dbReference>
<evidence type="ECO:0000259" key="7">
    <source>
        <dbReference type="PROSITE" id="PS50112"/>
    </source>
</evidence>
<evidence type="ECO:0000256" key="5">
    <source>
        <dbReference type="ARBA" id="ARBA00022777"/>
    </source>
</evidence>
<feature type="non-terminal residue" evidence="9">
    <location>
        <position position="419"/>
    </location>
</feature>
<reference evidence="9" key="1">
    <citation type="journal article" date="2015" name="Nature">
        <title>Complex archaea that bridge the gap between prokaryotes and eukaryotes.</title>
        <authorList>
            <person name="Spang A."/>
            <person name="Saw J.H."/>
            <person name="Jorgensen S.L."/>
            <person name="Zaremba-Niedzwiedzka K."/>
            <person name="Martijn J."/>
            <person name="Lind A.E."/>
            <person name="van Eijk R."/>
            <person name="Schleper C."/>
            <person name="Guy L."/>
            <person name="Ettema T.J."/>
        </authorList>
    </citation>
    <scope>NUCLEOTIDE SEQUENCE</scope>
</reference>
<gene>
    <name evidence="9" type="ORF">LCGC14_2144600</name>
</gene>
<sequence>MKESEIKYRYLFENSPDMIMLLNTSGKIIDFNSTMLNFYGYKREDFLNKSFSEFNTYPPETLTKLASIFKNLFKKGNIEPIELQFYNKEANIIWVRLQANLVEIGNETIVQATVQDITKIKKTEDSLRESEEKYRELTEQSLMGVAIIQDNVFKFVNQRYADIGGYSVEEMINWQPGEFRKIVYPDDRERVMEQSIKKQRGDEDVITQYTFRALTKAGEIIWCELYSKTIMYEGRLAVLITLIDITERKQAEQSLEESELKYRSLVETSPNAILLSDLNGNVVDCNKAAEKNLSRDQSQIINKNVFSFFSTSKKELIPITKEFLERIKDGSFKPLEIEDLDLYGEKNWYKLYYSLINLKNKTFIIFEVIDITITKKLGEILKEENRKLKESEEKYRVLFESSPVGIGISDFNGNVYNMN</sequence>
<dbReference type="PANTHER" id="PTHR43304:SF1">
    <property type="entry name" value="PAC DOMAIN-CONTAINING PROTEIN"/>
    <property type="match status" value="1"/>
</dbReference>
<dbReference type="PANTHER" id="PTHR43304">
    <property type="entry name" value="PHYTOCHROME-LIKE PROTEIN CPH1"/>
    <property type="match status" value="1"/>
</dbReference>
<dbReference type="SMART" id="SM00086">
    <property type="entry name" value="PAC"/>
    <property type="match status" value="2"/>
</dbReference>
<evidence type="ECO:0000256" key="2">
    <source>
        <dbReference type="ARBA" id="ARBA00012438"/>
    </source>
</evidence>
<name>A0A0F9DXD3_9ZZZZ</name>
<dbReference type="InterPro" id="IPR013655">
    <property type="entry name" value="PAS_fold_3"/>
</dbReference>
<dbReference type="InterPro" id="IPR000014">
    <property type="entry name" value="PAS"/>
</dbReference>
<keyword evidence="5" id="KW-0418">Kinase</keyword>
<feature type="domain" description="PAC" evidence="8">
    <location>
        <begin position="207"/>
        <end position="257"/>
    </location>
</feature>
<dbReference type="CDD" id="cd00130">
    <property type="entry name" value="PAS"/>
    <property type="match status" value="3"/>
</dbReference>
<evidence type="ECO:0000259" key="8">
    <source>
        <dbReference type="PROSITE" id="PS50113"/>
    </source>
</evidence>
<protein>
    <recommendedName>
        <fullName evidence="2">histidine kinase</fullName>
        <ecNumber evidence="2">2.7.13.3</ecNumber>
    </recommendedName>
</protein>
<accession>A0A0F9DXD3</accession>
<dbReference type="SUPFAM" id="SSF55785">
    <property type="entry name" value="PYP-like sensor domain (PAS domain)"/>
    <property type="match status" value="3"/>
</dbReference>
<dbReference type="NCBIfam" id="TIGR00229">
    <property type="entry name" value="sensory_box"/>
    <property type="match status" value="3"/>
</dbReference>
<dbReference type="PROSITE" id="PS50113">
    <property type="entry name" value="PAC"/>
    <property type="match status" value="2"/>
</dbReference>
<dbReference type="InterPro" id="IPR035965">
    <property type="entry name" value="PAS-like_dom_sf"/>
</dbReference>
<feature type="domain" description="PAC" evidence="8">
    <location>
        <begin position="79"/>
        <end position="129"/>
    </location>
</feature>
<feature type="domain" description="PAS" evidence="7">
    <location>
        <begin position="155"/>
        <end position="203"/>
    </location>
</feature>
<evidence type="ECO:0000256" key="6">
    <source>
        <dbReference type="SAM" id="Coils"/>
    </source>
</evidence>
<evidence type="ECO:0000256" key="3">
    <source>
        <dbReference type="ARBA" id="ARBA00022553"/>
    </source>
</evidence>
<organism evidence="9">
    <name type="scientific">marine sediment metagenome</name>
    <dbReference type="NCBI Taxonomy" id="412755"/>
    <lineage>
        <taxon>unclassified sequences</taxon>
        <taxon>metagenomes</taxon>
        <taxon>ecological metagenomes</taxon>
    </lineage>
</organism>
<feature type="domain" description="PAS" evidence="7">
    <location>
        <begin position="258"/>
        <end position="331"/>
    </location>
</feature>
<feature type="domain" description="PAS" evidence="7">
    <location>
        <begin position="4"/>
        <end position="76"/>
    </location>
</feature>
<dbReference type="AlphaFoldDB" id="A0A0F9DXD3"/>
<dbReference type="InterPro" id="IPR052162">
    <property type="entry name" value="Sensor_kinase/Photoreceptor"/>
</dbReference>